<keyword evidence="5 8" id="KW-0413">Isomerase</keyword>
<protein>
    <recommendedName>
        <fullName evidence="7 8">Glutamate racemase</fullName>
        <ecNumber evidence="2 8">5.1.1.3</ecNumber>
    </recommendedName>
</protein>
<dbReference type="OrthoDB" id="9801055at2"/>
<dbReference type="InterPro" id="IPR015942">
    <property type="entry name" value="Asp/Glu/hydantoin_racemase"/>
</dbReference>
<comment type="function">
    <text evidence="8">Provides the (R)-glutamate required for cell wall biosynthesis.</text>
</comment>
<comment type="pathway">
    <text evidence="8">Cell wall biogenesis; peptidoglycan biosynthesis.</text>
</comment>
<dbReference type="PANTHER" id="PTHR21198">
    <property type="entry name" value="GLUTAMATE RACEMASE"/>
    <property type="match status" value="1"/>
</dbReference>
<dbReference type="SUPFAM" id="SSF53681">
    <property type="entry name" value="Aspartate/glutamate racemase"/>
    <property type="match status" value="2"/>
</dbReference>
<evidence type="ECO:0000256" key="7">
    <source>
        <dbReference type="ARBA" id="ARBA00070053"/>
    </source>
</evidence>
<evidence type="ECO:0000256" key="8">
    <source>
        <dbReference type="HAMAP-Rule" id="MF_00258"/>
    </source>
</evidence>
<comment type="caution">
    <text evidence="9">The sequence shown here is derived from an EMBL/GenBank/DDBJ whole genome shotgun (WGS) entry which is preliminary data.</text>
</comment>
<keyword evidence="4 8" id="KW-0573">Peptidoglycan synthesis</keyword>
<organism evidence="9 10">
    <name type="scientific">Ferroacidibacillus organovorans</name>
    <dbReference type="NCBI Taxonomy" id="1765683"/>
    <lineage>
        <taxon>Bacteria</taxon>
        <taxon>Bacillati</taxon>
        <taxon>Bacillota</taxon>
        <taxon>Bacilli</taxon>
        <taxon>Bacillales</taxon>
        <taxon>Alicyclobacillaceae</taxon>
        <taxon>Ferroacidibacillus</taxon>
    </lineage>
</organism>
<comment type="catalytic activity">
    <reaction evidence="1 8">
        <text>L-glutamate = D-glutamate</text>
        <dbReference type="Rhea" id="RHEA:12813"/>
        <dbReference type="ChEBI" id="CHEBI:29985"/>
        <dbReference type="ChEBI" id="CHEBI:29986"/>
        <dbReference type="EC" id="5.1.1.3"/>
    </reaction>
</comment>
<dbReference type="InterPro" id="IPR004391">
    <property type="entry name" value="Glu_race"/>
</dbReference>
<comment type="similarity">
    <text evidence="8">Belongs to the aspartate/glutamate racemases family.</text>
</comment>
<dbReference type="GO" id="GO:0008881">
    <property type="term" value="F:glutamate racemase activity"/>
    <property type="evidence" value="ECO:0007669"/>
    <property type="project" value="UniProtKB-UniRule"/>
</dbReference>
<evidence type="ECO:0000313" key="10">
    <source>
        <dbReference type="Proteomes" id="UP000053557"/>
    </source>
</evidence>
<keyword evidence="10" id="KW-1185">Reference proteome</keyword>
<dbReference type="UniPathway" id="UPA00219"/>
<evidence type="ECO:0000256" key="6">
    <source>
        <dbReference type="ARBA" id="ARBA00023316"/>
    </source>
</evidence>
<name>A0A101XSF2_9BACL</name>
<dbReference type="InterPro" id="IPR001920">
    <property type="entry name" value="Asp/Glu_race"/>
</dbReference>
<dbReference type="GO" id="GO:0008360">
    <property type="term" value="P:regulation of cell shape"/>
    <property type="evidence" value="ECO:0007669"/>
    <property type="project" value="UniProtKB-KW"/>
</dbReference>
<dbReference type="NCBIfam" id="TIGR00067">
    <property type="entry name" value="glut_race"/>
    <property type="match status" value="1"/>
</dbReference>
<dbReference type="InterPro" id="IPR033134">
    <property type="entry name" value="Asp/Glu_racemase_AS_2"/>
</dbReference>
<evidence type="ECO:0000256" key="4">
    <source>
        <dbReference type="ARBA" id="ARBA00022984"/>
    </source>
</evidence>
<dbReference type="Pfam" id="PF01177">
    <property type="entry name" value="Asp_Glu_race"/>
    <property type="match status" value="1"/>
</dbReference>
<sequence length="276" mass="30390">MRNQPIGVMDSGVGGMTVVAELFRQLPRESVLFYGDSARCPYGNRPAGEIRTFTFEALDYLAAQGVKMLVIACNTATAICLGEARERYAIPVIGVISPGARAAIAATTSHRIGVIGTCATIASDRYAQALQKIHPNLFVASHACPRFVDLVESGRFDDPTILGEIEEELLPIQSRGIDTLILGCTHYPLLTYAISSVMGENVTLINSAEETARDVSHWLSEENLMREDELPPTHVFLTSGEVEPFREIALRWLGWSPPIAQVRVWEQKSFDLSREK</sequence>
<dbReference type="PROSITE" id="PS00923">
    <property type="entry name" value="ASP_GLU_RACEMASE_1"/>
    <property type="match status" value="1"/>
</dbReference>
<dbReference type="GO" id="GO:0009252">
    <property type="term" value="P:peptidoglycan biosynthetic process"/>
    <property type="evidence" value="ECO:0007669"/>
    <property type="project" value="UniProtKB-UniRule"/>
</dbReference>
<evidence type="ECO:0000256" key="2">
    <source>
        <dbReference type="ARBA" id="ARBA00013090"/>
    </source>
</evidence>
<dbReference type="Proteomes" id="UP000053557">
    <property type="component" value="Unassembled WGS sequence"/>
</dbReference>
<dbReference type="FunFam" id="3.40.50.1860:FF:000002">
    <property type="entry name" value="Glutamate racemase"/>
    <property type="match status" value="1"/>
</dbReference>
<feature type="active site" description="Proton donor/acceptor" evidence="8">
    <location>
        <position position="184"/>
    </location>
</feature>
<keyword evidence="6 8" id="KW-0961">Cell wall biogenesis/degradation</keyword>
<dbReference type="PANTHER" id="PTHR21198:SF2">
    <property type="entry name" value="GLUTAMATE RACEMASE"/>
    <property type="match status" value="1"/>
</dbReference>
<evidence type="ECO:0000256" key="1">
    <source>
        <dbReference type="ARBA" id="ARBA00001602"/>
    </source>
</evidence>
<reference evidence="9 10" key="1">
    <citation type="submission" date="2015-12" db="EMBL/GenBank/DDBJ databases">
        <title>Draft genome sequence of Acidibacillus ferrooxidans ITV001, isolated from a chalcopyrite acid mine drainage site in Brazil.</title>
        <authorList>
            <person name="Dall'Agnol H."/>
            <person name="Nancucheo I."/>
            <person name="Johnson B."/>
            <person name="Oliveira R."/>
            <person name="Leite L."/>
            <person name="Pylro V."/>
            <person name="Nunes G.L."/>
            <person name="Tzotzos G."/>
            <person name="Fernandes G.R."/>
            <person name="Dutra J."/>
            <person name="Orellana S.C."/>
            <person name="Oliveira G."/>
        </authorList>
    </citation>
    <scope>NUCLEOTIDE SEQUENCE [LARGE SCALE GENOMIC DNA]</scope>
    <source>
        <strain evidence="10">ITV01</strain>
    </source>
</reference>
<dbReference type="GO" id="GO:0042802">
    <property type="term" value="F:identical protein binding"/>
    <property type="evidence" value="ECO:0007669"/>
    <property type="project" value="UniProtKB-ARBA"/>
</dbReference>
<dbReference type="EC" id="5.1.1.3" evidence="2 8"/>
<dbReference type="RefSeq" id="WP_067712335.1">
    <property type="nucleotide sequence ID" value="NZ_LPVJ01000009.1"/>
</dbReference>
<evidence type="ECO:0000313" key="9">
    <source>
        <dbReference type="EMBL" id="KUO96697.1"/>
    </source>
</evidence>
<feature type="binding site" evidence="8">
    <location>
        <begin position="185"/>
        <end position="186"/>
    </location>
    <ligand>
        <name>substrate</name>
    </ligand>
</feature>
<feature type="binding site" evidence="8">
    <location>
        <begin position="10"/>
        <end position="11"/>
    </location>
    <ligand>
        <name>substrate</name>
    </ligand>
</feature>
<dbReference type="Gene3D" id="3.40.50.1860">
    <property type="match status" value="2"/>
</dbReference>
<dbReference type="InterPro" id="IPR018187">
    <property type="entry name" value="Asp/Glu_racemase_AS_1"/>
</dbReference>
<evidence type="ECO:0000256" key="3">
    <source>
        <dbReference type="ARBA" id="ARBA00022960"/>
    </source>
</evidence>
<gene>
    <name evidence="8" type="primary">murI</name>
    <name evidence="9" type="ORF">ATW55_07680</name>
</gene>
<proteinExistence type="inferred from homology"/>
<dbReference type="PROSITE" id="PS00924">
    <property type="entry name" value="ASP_GLU_RACEMASE_2"/>
    <property type="match status" value="1"/>
</dbReference>
<feature type="binding site" evidence="8">
    <location>
        <begin position="42"/>
        <end position="43"/>
    </location>
    <ligand>
        <name>substrate</name>
    </ligand>
</feature>
<evidence type="ECO:0000256" key="5">
    <source>
        <dbReference type="ARBA" id="ARBA00023235"/>
    </source>
</evidence>
<dbReference type="NCBIfam" id="NF002035">
    <property type="entry name" value="PRK00865.1-3"/>
    <property type="match status" value="1"/>
</dbReference>
<dbReference type="EMBL" id="LPVJ01000009">
    <property type="protein sequence ID" value="KUO96697.1"/>
    <property type="molecule type" value="Genomic_DNA"/>
</dbReference>
<feature type="binding site" evidence="8">
    <location>
        <begin position="74"/>
        <end position="75"/>
    </location>
    <ligand>
        <name>substrate</name>
    </ligand>
</feature>
<dbReference type="AlphaFoldDB" id="A0A101XSF2"/>
<feature type="active site" description="Proton donor/acceptor" evidence="8">
    <location>
        <position position="73"/>
    </location>
</feature>
<keyword evidence="3 8" id="KW-0133">Cell shape</keyword>
<accession>A0A101XSF2</accession>
<dbReference type="GO" id="GO:0071555">
    <property type="term" value="P:cell wall organization"/>
    <property type="evidence" value="ECO:0007669"/>
    <property type="project" value="UniProtKB-KW"/>
</dbReference>
<dbReference type="HAMAP" id="MF_00258">
    <property type="entry name" value="Glu_racemase"/>
    <property type="match status" value="1"/>
</dbReference>